<dbReference type="OrthoDB" id="7204167at2"/>
<reference evidence="2 3" key="1">
    <citation type="submission" date="2014-10" db="EMBL/GenBank/DDBJ databases">
        <title>Genome sequence of Ponticoccus sp. strain UMTAT08 isolated from clonal culture of toxic dinoflagellate Alexandrium tamiyavanichii.</title>
        <authorList>
            <person name="Gan H.Y."/>
            <person name="Muhd D.-D."/>
            <person name="Mohd Noor M.E."/>
            <person name="Yeong Y.S."/>
            <person name="Usup G."/>
        </authorList>
    </citation>
    <scope>NUCLEOTIDE SEQUENCE [LARGE SCALE GENOMIC DNA]</scope>
    <source>
        <strain evidence="2 3">UMTAT08</strain>
    </source>
</reference>
<evidence type="ECO:0000313" key="2">
    <source>
        <dbReference type="EMBL" id="KHQ49772.1"/>
    </source>
</evidence>
<evidence type="ECO:0000313" key="3">
    <source>
        <dbReference type="Proteomes" id="UP000030960"/>
    </source>
</evidence>
<dbReference type="CDD" id="cd00586">
    <property type="entry name" value="4HBT"/>
    <property type="match status" value="1"/>
</dbReference>
<dbReference type="AlphaFoldDB" id="A0A0B3RPN5"/>
<evidence type="ECO:0000259" key="1">
    <source>
        <dbReference type="Pfam" id="PF03061"/>
    </source>
</evidence>
<dbReference type="InterPro" id="IPR029069">
    <property type="entry name" value="HotDog_dom_sf"/>
</dbReference>
<dbReference type="InterPro" id="IPR006683">
    <property type="entry name" value="Thioestr_dom"/>
</dbReference>
<name>A0A0B3RPN5_9RHOB</name>
<keyword evidence="3" id="KW-1185">Reference proteome</keyword>
<dbReference type="EMBL" id="JSUQ01000043">
    <property type="protein sequence ID" value="KHQ49772.1"/>
    <property type="molecule type" value="Genomic_DNA"/>
</dbReference>
<feature type="domain" description="Thioesterase" evidence="1">
    <location>
        <begin position="20"/>
        <end position="99"/>
    </location>
</feature>
<dbReference type="Proteomes" id="UP000030960">
    <property type="component" value="Unassembled WGS sequence"/>
</dbReference>
<sequence length="137" mass="15225">MMRATNPVQVVFGDCDPAAIVFYPNIFRWMDGAFHHMLRPLGGHQYFCDALGIVGIGLVEVGARFRSPIRDGDTLLVEGHVSEWARRTLTLSYTGRVGDNLAFEGTEVRCLFTRGENGIVAGDTTDFREMLSRHYGG</sequence>
<dbReference type="SUPFAM" id="SSF54637">
    <property type="entry name" value="Thioesterase/thiol ester dehydrase-isomerase"/>
    <property type="match status" value="1"/>
</dbReference>
<dbReference type="RefSeq" id="WP_052244934.1">
    <property type="nucleotide sequence ID" value="NZ_JSUQ01000043.1"/>
</dbReference>
<comment type="caution">
    <text evidence="2">The sequence shown here is derived from an EMBL/GenBank/DDBJ whole genome shotgun (WGS) entry which is preliminary data.</text>
</comment>
<accession>A0A0B3RPN5</accession>
<proteinExistence type="predicted"/>
<dbReference type="Pfam" id="PF03061">
    <property type="entry name" value="4HBT"/>
    <property type="match status" value="1"/>
</dbReference>
<protein>
    <submittedName>
        <fullName evidence="2">4-hydroxybenzoyl-CoA thioesterase</fullName>
    </submittedName>
</protein>
<dbReference type="GO" id="GO:0016790">
    <property type="term" value="F:thiolester hydrolase activity"/>
    <property type="evidence" value="ECO:0007669"/>
    <property type="project" value="UniProtKB-ARBA"/>
</dbReference>
<dbReference type="STRING" id="561184.SAMN05216376_11217"/>
<gene>
    <name evidence="2" type="ORF">OA50_05698</name>
</gene>
<dbReference type="Gene3D" id="3.10.129.10">
    <property type="entry name" value="Hotdog Thioesterase"/>
    <property type="match status" value="1"/>
</dbReference>
<organism evidence="2 3">
    <name type="scientific">Mameliella alba</name>
    <dbReference type="NCBI Taxonomy" id="561184"/>
    <lineage>
        <taxon>Bacteria</taxon>
        <taxon>Pseudomonadati</taxon>
        <taxon>Pseudomonadota</taxon>
        <taxon>Alphaproteobacteria</taxon>
        <taxon>Rhodobacterales</taxon>
        <taxon>Roseobacteraceae</taxon>
        <taxon>Mameliella</taxon>
    </lineage>
</organism>